<accession>A0A6J5GYN3</accession>
<evidence type="ECO:0000313" key="4">
    <source>
        <dbReference type="EMBL" id="CAB3807327.1"/>
    </source>
</evidence>
<protein>
    <submittedName>
        <fullName evidence="4">Uncharacterized protein</fullName>
    </submittedName>
</protein>
<evidence type="ECO:0000313" key="5">
    <source>
        <dbReference type="Proteomes" id="UP000494252"/>
    </source>
</evidence>
<dbReference type="AlphaFoldDB" id="A0A6J5GYN3"/>
<evidence type="ECO:0000256" key="1">
    <source>
        <dbReference type="ARBA" id="ARBA00005417"/>
    </source>
</evidence>
<dbReference type="PANTHER" id="PTHR42788:SF13">
    <property type="entry name" value="ALIPHATIC SULFONATES IMPORT ATP-BINDING PROTEIN SSUB"/>
    <property type="match status" value="1"/>
</dbReference>
<dbReference type="EMBL" id="CADIKI010000024">
    <property type="protein sequence ID" value="CAB3807327.1"/>
    <property type="molecule type" value="Genomic_DNA"/>
</dbReference>
<dbReference type="Proteomes" id="UP000494252">
    <property type="component" value="Unassembled WGS sequence"/>
</dbReference>
<evidence type="ECO:0000256" key="2">
    <source>
        <dbReference type="ARBA" id="ARBA00022448"/>
    </source>
</evidence>
<evidence type="ECO:0000256" key="3">
    <source>
        <dbReference type="SAM" id="MobiDB-lite"/>
    </source>
</evidence>
<feature type="region of interest" description="Disordered" evidence="3">
    <location>
        <begin position="97"/>
        <end position="121"/>
    </location>
</feature>
<dbReference type="SUPFAM" id="SSF52540">
    <property type="entry name" value="P-loop containing nucleoside triphosphate hydrolases"/>
    <property type="match status" value="1"/>
</dbReference>
<dbReference type="InterPro" id="IPR050166">
    <property type="entry name" value="ABC_transporter_ATP-bind"/>
</dbReference>
<comment type="similarity">
    <text evidence="1">Belongs to the ABC transporter superfamily.</text>
</comment>
<keyword evidence="5" id="KW-1185">Reference proteome</keyword>
<keyword evidence="2" id="KW-0813">Transport</keyword>
<sequence>MDVHFRGIHLIGANGKLCFCTHFLDIWRSFDVTALFITHGQDEAIFLADRILVLKANPGEVQELIEVPVPQPRDYSQVTSPAFLATKARLEALIHPPTAAHDDEDVSGRACQPSDLAALNP</sequence>
<gene>
    <name evidence="4" type="ORF">LMG27177_06311</name>
</gene>
<reference evidence="4 5" key="1">
    <citation type="submission" date="2020-04" db="EMBL/GenBank/DDBJ databases">
        <authorList>
            <person name="De Canck E."/>
        </authorList>
    </citation>
    <scope>NUCLEOTIDE SEQUENCE [LARGE SCALE GENOMIC DNA]</scope>
    <source>
        <strain evidence="4 5">LMG 27177</strain>
    </source>
</reference>
<name>A0A6J5GYN3_9BURK</name>
<dbReference type="InterPro" id="IPR027417">
    <property type="entry name" value="P-loop_NTPase"/>
</dbReference>
<dbReference type="PANTHER" id="PTHR42788">
    <property type="entry name" value="TAURINE IMPORT ATP-BINDING PROTEIN-RELATED"/>
    <property type="match status" value="1"/>
</dbReference>
<proteinExistence type="inferred from homology"/>
<organism evidence="4 5">
    <name type="scientific">Paraburkholderia fynbosensis</name>
    <dbReference type="NCBI Taxonomy" id="1200993"/>
    <lineage>
        <taxon>Bacteria</taxon>
        <taxon>Pseudomonadati</taxon>
        <taxon>Pseudomonadota</taxon>
        <taxon>Betaproteobacteria</taxon>
        <taxon>Burkholderiales</taxon>
        <taxon>Burkholderiaceae</taxon>
        <taxon>Paraburkholderia</taxon>
    </lineage>
</organism>